<accession>A0A0M0KKX4</accession>
<dbReference type="AlphaFoldDB" id="A0A0M0KKX4"/>
<evidence type="ECO:0000313" key="2">
    <source>
        <dbReference type="EMBL" id="KOO39048.1"/>
    </source>
</evidence>
<feature type="transmembrane region" description="Helical" evidence="1">
    <location>
        <begin position="222"/>
        <end position="239"/>
    </location>
</feature>
<feature type="transmembrane region" description="Helical" evidence="1">
    <location>
        <begin position="84"/>
        <end position="101"/>
    </location>
</feature>
<dbReference type="PANTHER" id="PTHR37308:SF1">
    <property type="entry name" value="POLYPRENYL-PHOSPHATE TRANSPORTER"/>
    <property type="match status" value="1"/>
</dbReference>
<feature type="transmembrane region" description="Helical" evidence="1">
    <location>
        <begin position="246"/>
        <end position="269"/>
    </location>
</feature>
<feature type="transmembrane region" description="Helical" evidence="1">
    <location>
        <begin position="191"/>
        <end position="216"/>
    </location>
</feature>
<name>A0A0M0KKX4_ALKHA</name>
<keyword evidence="1" id="KW-1133">Transmembrane helix</keyword>
<evidence type="ECO:0000256" key="1">
    <source>
        <dbReference type="SAM" id="Phobius"/>
    </source>
</evidence>
<organism evidence="2">
    <name type="scientific">Halalkalibacterium halodurans</name>
    <name type="common">Bacillus halodurans</name>
    <dbReference type="NCBI Taxonomy" id="86665"/>
    <lineage>
        <taxon>Bacteria</taxon>
        <taxon>Bacillati</taxon>
        <taxon>Bacillota</taxon>
        <taxon>Bacilli</taxon>
        <taxon>Bacillales</taxon>
        <taxon>Bacillaceae</taxon>
        <taxon>Halalkalibacterium (ex Joshi et al. 2022)</taxon>
    </lineage>
</organism>
<dbReference type="RefSeq" id="WP_053431123.1">
    <property type="nucleotide sequence ID" value="NZ_CP040441.1"/>
</dbReference>
<feature type="transmembrane region" description="Helical" evidence="1">
    <location>
        <begin position="20"/>
        <end position="41"/>
    </location>
</feature>
<protein>
    <recommendedName>
        <fullName evidence="3">DUF368 domain-containing protein</fullName>
    </recommendedName>
</protein>
<reference evidence="2" key="1">
    <citation type="submission" date="2015-08" db="EMBL/GenBank/DDBJ databases">
        <title>Complete DNA Sequence of Pseudomonas syringae pv. actinidiae, the Causal Agent of Kiwifruit Canker Disease.</title>
        <authorList>
            <person name="Rikkerink E.H.A."/>
            <person name="Fineran P.C."/>
        </authorList>
    </citation>
    <scope>NUCLEOTIDE SEQUENCE</scope>
    <source>
        <strain evidence="2">DSM 13666</strain>
    </source>
</reference>
<keyword evidence="1" id="KW-0472">Membrane</keyword>
<feature type="transmembrane region" description="Helical" evidence="1">
    <location>
        <begin position="113"/>
        <end position="131"/>
    </location>
</feature>
<feature type="transmembrane region" description="Helical" evidence="1">
    <location>
        <begin position="53"/>
        <end position="78"/>
    </location>
</feature>
<evidence type="ECO:0008006" key="3">
    <source>
        <dbReference type="Google" id="ProtNLM"/>
    </source>
</evidence>
<proteinExistence type="predicted"/>
<dbReference type="PATRIC" id="fig|136160.3.peg.2247"/>
<dbReference type="Pfam" id="PF04018">
    <property type="entry name" value="VCA0040-like"/>
    <property type="match status" value="1"/>
</dbReference>
<sequence>MFQWKNLFKGMAMGISDLVPGVSGGTIALILGIYQSLITAINGLTTKQCKKHVMFLIPLVIGIGLALLTVSHIISWLLNEYPQPTLFFFIGLIIGIVPTLLKDINFIQSFTPIHYGVLLLGAIIVGATTLLKDSSPTTIMDQLAIGDYILLFFAGWLASTAMILPGVSGSFIFLLLGVYPTVIQALSTFNLAVLFTVGIGIILGLGITSRLISYLFVQYKTATYALMIGFIAGSVFVIYPGMAGDFFLISLSVIAFALGGGTAYMLHIYKNKQAGANG</sequence>
<comment type="caution">
    <text evidence="2">The sequence shown here is derived from an EMBL/GenBank/DDBJ whole genome shotgun (WGS) entry which is preliminary data.</text>
</comment>
<keyword evidence="1" id="KW-0812">Transmembrane</keyword>
<gene>
    <name evidence="2" type="ORF">AMD02_09420</name>
</gene>
<dbReference type="GeneID" id="87597636"/>
<dbReference type="PANTHER" id="PTHR37308">
    <property type="entry name" value="INTEGRAL MEMBRANE PROTEIN"/>
    <property type="match status" value="1"/>
</dbReference>
<dbReference type="InterPro" id="IPR007163">
    <property type="entry name" value="VCA0040-like"/>
</dbReference>
<dbReference type="EMBL" id="LILD01000001">
    <property type="protein sequence ID" value="KOO39048.1"/>
    <property type="molecule type" value="Genomic_DNA"/>
</dbReference>
<feature type="transmembrane region" description="Helical" evidence="1">
    <location>
        <begin position="151"/>
        <end position="179"/>
    </location>
</feature>